<keyword evidence="3 11" id="KW-0813">Transport</keyword>
<sequence length="500" mass="54123">MKIRPEEISSIIRTEIENYKKSLDIKTSGSVVEVGDGIARIYGLSNAKAGELLEFPNGVRGLVQNLEENNVGAVLLGDATAVKEGDEVRATGEIASVPAGEALLGRVVNALGDPIDGKGEIKAETRMNIEKKATGIIQRKPVHEPMQTGIKSIDGMVPIGRGQRELIIGDRQTGKTAVAIDTIINQKGTGVKCVYVAIGQKRSTVVNIVKKLEDAGAMDNTIVVAATASEAASLQYIAPYAGVAMAEYFSEKGEHVLIIYDDLTKHAIAYREMSLLLKRPPGREAYPGDVFYLHSRLLERAAKLSDEMGAGSITALPIIETQAGDVAAYIPTNVISITDGQIFLTTDLFNAGQRPAVDAGISVSRVGGAAQIKAMKQVASKVKLELSQYNEVLSFSQFGSDLDKATKAQLERGHRIMAMLKQAQYRPYKVEEQVISFYSVTKGHLDSIELEDIARFETDLIADLRNNSTILDEIAEKQALDKDLEAKIDKAISEFKANFS</sequence>
<evidence type="ECO:0000256" key="10">
    <source>
        <dbReference type="ARBA" id="ARBA00023310"/>
    </source>
</evidence>
<keyword evidence="15" id="KW-0378">Hydrolase</keyword>
<dbReference type="EC" id="7.1.2.2" evidence="11"/>
<dbReference type="Gene3D" id="1.20.150.20">
    <property type="entry name" value="ATP synthase alpha/beta chain, C-terminal domain"/>
    <property type="match status" value="1"/>
</dbReference>
<dbReference type="PIRSF" id="PIRSF039088">
    <property type="entry name" value="F_ATPase_subunit_alpha"/>
    <property type="match status" value="1"/>
</dbReference>
<dbReference type="RefSeq" id="WP_114643487.1">
    <property type="nucleotide sequence ID" value="NZ_JAACIO010000010.1"/>
</dbReference>
<keyword evidence="10 11" id="KW-0066">ATP synthesis</keyword>
<organism evidence="15 16">
    <name type="scientific">Psychrilyobacter piezotolerans</name>
    <dbReference type="NCBI Taxonomy" id="2293438"/>
    <lineage>
        <taxon>Bacteria</taxon>
        <taxon>Fusobacteriati</taxon>
        <taxon>Fusobacteriota</taxon>
        <taxon>Fusobacteriia</taxon>
        <taxon>Fusobacteriales</taxon>
        <taxon>Fusobacteriaceae</taxon>
        <taxon>Psychrilyobacter</taxon>
    </lineage>
</organism>
<keyword evidence="9 11" id="KW-0139">CF(1)</keyword>
<evidence type="ECO:0000256" key="8">
    <source>
        <dbReference type="ARBA" id="ARBA00023136"/>
    </source>
</evidence>
<keyword evidence="4 11" id="KW-0547">Nucleotide-binding</keyword>
<comment type="function">
    <text evidence="11">Produces ATP from ADP in the presence of a proton gradient across the membrane. The alpha chain is a regulatory subunit.</text>
</comment>
<dbReference type="InterPro" id="IPR004100">
    <property type="entry name" value="ATPase_F1/V1/A1_a/bsu_N"/>
</dbReference>
<dbReference type="Gene3D" id="2.40.30.20">
    <property type="match status" value="1"/>
</dbReference>
<dbReference type="CDD" id="cd01132">
    <property type="entry name" value="F1-ATPase_alpha_CD"/>
    <property type="match status" value="1"/>
</dbReference>
<dbReference type="Gene3D" id="3.40.50.300">
    <property type="entry name" value="P-loop containing nucleotide triphosphate hydrolases"/>
    <property type="match status" value="1"/>
</dbReference>
<comment type="caution">
    <text evidence="15">The sequence shown here is derived from an EMBL/GenBank/DDBJ whole genome shotgun (WGS) entry which is preliminary data.</text>
</comment>
<accession>A0ABX9KE35</accession>
<name>A0ABX9KE35_9FUSO</name>
<dbReference type="CDD" id="cd18116">
    <property type="entry name" value="ATP-synt_F1_alpha_N"/>
    <property type="match status" value="1"/>
</dbReference>
<dbReference type="InterPro" id="IPR023366">
    <property type="entry name" value="ATP_synth_asu-like_sf"/>
</dbReference>
<dbReference type="InterPro" id="IPR000194">
    <property type="entry name" value="ATPase_F1/V1/A1_a/bsu_nucl-bd"/>
</dbReference>
<feature type="domain" description="ATPase F1/V1/A1 complex alpha/beta subunit N-terminal" evidence="14">
    <location>
        <begin position="27"/>
        <end position="92"/>
    </location>
</feature>
<gene>
    <name evidence="11" type="primary">atpA</name>
    <name evidence="15" type="ORF">DYH56_13920</name>
</gene>
<comment type="similarity">
    <text evidence="2 11">Belongs to the ATPase alpha/beta chains family.</text>
</comment>
<reference evidence="15 16" key="1">
    <citation type="submission" date="2018-08" db="EMBL/GenBank/DDBJ databases">
        <title>Draft genome sequence of Psychrilyobacter sp. strain SD5 isolated from Black Sea water.</title>
        <authorList>
            <person name="Yadav S."/>
            <person name="Villanueva L."/>
            <person name="Damste J.S.S."/>
        </authorList>
    </citation>
    <scope>NUCLEOTIDE SEQUENCE [LARGE SCALE GENOMIC DNA]</scope>
    <source>
        <strain evidence="15 16">SD5</strain>
    </source>
</reference>
<dbReference type="Pfam" id="PF00306">
    <property type="entry name" value="ATP-synt_ab_C"/>
    <property type="match status" value="1"/>
</dbReference>
<feature type="domain" description="ATPase F1/V1/A1 complex alpha/beta subunit nucleotide-binding" evidence="12">
    <location>
        <begin position="149"/>
        <end position="364"/>
    </location>
</feature>
<feature type="site" description="Required for activity" evidence="11">
    <location>
        <position position="362"/>
    </location>
</feature>
<dbReference type="CDD" id="cd18113">
    <property type="entry name" value="ATP-synt_F1_alpha_C"/>
    <property type="match status" value="1"/>
</dbReference>
<evidence type="ECO:0000313" key="15">
    <source>
        <dbReference type="EMBL" id="REI39643.1"/>
    </source>
</evidence>
<dbReference type="InterPro" id="IPR036121">
    <property type="entry name" value="ATPase_F1/V1/A1_a/bsu_N_sf"/>
</dbReference>
<comment type="subcellular location">
    <subcellularLocation>
        <location evidence="11">Cell membrane</location>
        <topology evidence="11">Peripheral membrane protein</topology>
    </subcellularLocation>
    <subcellularLocation>
        <location evidence="1">Membrane</location>
    </subcellularLocation>
</comment>
<dbReference type="InterPro" id="IPR020003">
    <property type="entry name" value="ATPase_a/bsu_AS"/>
</dbReference>
<evidence type="ECO:0000256" key="1">
    <source>
        <dbReference type="ARBA" id="ARBA00004370"/>
    </source>
</evidence>
<keyword evidence="11" id="KW-0375">Hydrogen ion transport</keyword>
<evidence type="ECO:0000256" key="3">
    <source>
        <dbReference type="ARBA" id="ARBA00022448"/>
    </source>
</evidence>
<protein>
    <recommendedName>
        <fullName evidence="11">ATP synthase subunit alpha</fullName>
        <ecNumber evidence="11">7.1.2.2</ecNumber>
    </recommendedName>
    <alternativeName>
        <fullName evidence="11">ATP synthase F1 sector subunit alpha</fullName>
    </alternativeName>
    <alternativeName>
        <fullName evidence="11">F-ATPase subunit alpha</fullName>
    </alternativeName>
</protein>
<dbReference type="InterPro" id="IPR038376">
    <property type="entry name" value="ATP_synth_asu_C_sf"/>
</dbReference>
<evidence type="ECO:0000256" key="9">
    <source>
        <dbReference type="ARBA" id="ARBA00023196"/>
    </source>
</evidence>
<keyword evidence="7 11" id="KW-0406">Ion transport</keyword>
<evidence type="ECO:0000259" key="12">
    <source>
        <dbReference type="Pfam" id="PF00006"/>
    </source>
</evidence>
<comment type="catalytic activity">
    <reaction evidence="11">
        <text>ATP + H2O + 4 H(+)(in) = ADP + phosphate + 5 H(+)(out)</text>
        <dbReference type="Rhea" id="RHEA:57720"/>
        <dbReference type="ChEBI" id="CHEBI:15377"/>
        <dbReference type="ChEBI" id="CHEBI:15378"/>
        <dbReference type="ChEBI" id="CHEBI:30616"/>
        <dbReference type="ChEBI" id="CHEBI:43474"/>
        <dbReference type="ChEBI" id="CHEBI:456216"/>
        <dbReference type="EC" id="7.1.2.2"/>
    </reaction>
</comment>
<keyword evidence="11" id="KW-1003">Cell membrane</keyword>
<evidence type="ECO:0000256" key="11">
    <source>
        <dbReference type="HAMAP-Rule" id="MF_01346"/>
    </source>
</evidence>
<dbReference type="Proteomes" id="UP000263486">
    <property type="component" value="Unassembled WGS sequence"/>
</dbReference>
<dbReference type="InterPro" id="IPR005294">
    <property type="entry name" value="ATP_synth_F1_asu"/>
</dbReference>
<evidence type="ECO:0000259" key="14">
    <source>
        <dbReference type="Pfam" id="PF02874"/>
    </source>
</evidence>
<dbReference type="InterPro" id="IPR033732">
    <property type="entry name" value="ATP_synth_F1_a_nt-bd_dom"/>
</dbReference>
<evidence type="ECO:0000256" key="7">
    <source>
        <dbReference type="ARBA" id="ARBA00023065"/>
    </source>
</evidence>
<dbReference type="InterPro" id="IPR000793">
    <property type="entry name" value="ATP_synth_asu_C"/>
</dbReference>
<dbReference type="HAMAP" id="MF_01346">
    <property type="entry name" value="ATP_synth_alpha_bact"/>
    <property type="match status" value="1"/>
</dbReference>
<dbReference type="PANTHER" id="PTHR48082">
    <property type="entry name" value="ATP SYNTHASE SUBUNIT ALPHA, MITOCHONDRIAL"/>
    <property type="match status" value="1"/>
</dbReference>
<keyword evidence="5 11" id="KW-0067">ATP-binding</keyword>
<dbReference type="NCBIfam" id="NF009884">
    <property type="entry name" value="PRK13343.1"/>
    <property type="match status" value="1"/>
</dbReference>
<keyword evidence="16" id="KW-1185">Reference proteome</keyword>
<feature type="binding site" evidence="11">
    <location>
        <begin position="169"/>
        <end position="176"/>
    </location>
    <ligand>
        <name>ATP</name>
        <dbReference type="ChEBI" id="CHEBI:30616"/>
    </ligand>
</feature>
<evidence type="ECO:0000259" key="13">
    <source>
        <dbReference type="Pfam" id="PF00306"/>
    </source>
</evidence>
<proteinExistence type="inferred from homology"/>
<dbReference type="Pfam" id="PF02874">
    <property type="entry name" value="ATP-synt_ab_N"/>
    <property type="match status" value="1"/>
</dbReference>
<feature type="domain" description="ATP synthase alpha subunit C-terminal" evidence="13">
    <location>
        <begin position="371"/>
        <end position="495"/>
    </location>
</feature>
<dbReference type="NCBIfam" id="TIGR00962">
    <property type="entry name" value="atpA"/>
    <property type="match status" value="1"/>
</dbReference>
<dbReference type="EMBL" id="QUAJ01000036">
    <property type="protein sequence ID" value="REI39643.1"/>
    <property type="molecule type" value="Genomic_DNA"/>
</dbReference>
<dbReference type="GO" id="GO:0016787">
    <property type="term" value="F:hydrolase activity"/>
    <property type="evidence" value="ECO:0007669"/>
    <property type="project" value="UniProtKB-KW"/>
</dbReference>
<dbReference type="SUPFAM" id="SSF50615">
    <property type="entry name" value="N-terminal domain of alpha and beta subunits of F1 ATP synthase"/>
    <property type="match status" value="1"/>
</dbReference>
<dbReference type="SUPFAM" id="SSF52540">
    <property type="entry name" value="P-loop containing nucleoside triphosphate hydrolases"/>
    <property type="match status" value="1"/>
</dbReference>
<dbReference type="SUPFAM" id="SSF47917">
    <property type="entry name" value="C-terminal domain of alpha and beta subunits of F1 ATP synthase"/>
    <property type="match status" value="1"/>
</dbReference>
<evidence type="ECO:0000256" key="4">
    <source>
        <dbReference type="ARBA" id="ARBA00022741"/>
    </source>
</evidence>
<dbReference type="Pfam" id="PF00006">
    <property type="entry name" value="ATP-synt_ab"/>
    <property type="match status" value="1"/>
</dbReference>
<dbReference type="PROSITE" id="PS00152">
    <property type="entry name" value="ATPASE_ALPHA_BETA"/>
    <property type="match status" value="1"/>
</dbReference>
<evidence type="ECO:0000256" key="2">
    <source>
        <dbReference type="ARBA" id="ARBA00008936"/>
    </source>
</evidence>
<evidence type="ECO:0000313" key="16">
    <source>
        <dbReference type="Proteomes" id="UP000263486"/>
    </source>
</evidence>
<keyword evidence="6 11" id="KW-1278">Translocase</keyword>
<evidence type="ECO:0000256" key="5">
    <source>
        <dbReference type="ARBA" id="ARBA00022840"/>
    </source>
</evidence>
<evidence type="ECO:0000256" key="6">
    <source>
        <dbReference type="ARBA" id="ARBA00022967"/>
    </source>
</evidence>
<dbReference type="PANTHER" id="PTHR48082:SF2">
    <property type="entry name" value="ATP SYNTHASE SUBUNIT ALPHA, MITOCHONDRIAL"/>
    <property type="match status" value="1"/>
</dbReference>
<dbReference type="InterPro" id="IPR027417">
    <property type="entry name" value="P-loop_NTPase"/>
</dbReference>
<keyword evidence="8 11" id="KW-0472">Membrane</keyword>